<dbReference type="InterPro" id="IPR015424">
    <property type="entry name" value="PyrdxlP-dep_Trfase"/>
</dbReference>
<dbReference type="InterPro" id="IPR015422">
    <property type="entry name" value="PyrdxlP-dep_Trfase_small"/>
</dbReference>
<proteinExistence type="inferred from homology"/>
<accession>A0A1J5IPW4</accession>
<gene>
    <name evidence="6" type="primary">gcvPB</name>
    <name evidence="9" type="ORF">AUK40_01170</name>
</gene>
<feature type="domain" description="Glycine cleavage system P-protein N-terminal" evidence="7">
    <location>
        <begin position="43"/>
        <end position="291"/>
    </location>
</feature>
<dbReference type="InterPro" id="IPR049315">
    <property type="entry name" value="GDC-P_N"/>
</dbReference>
<dbReference type="GO" id="GO:0030170">
    <property type="term" value="F:pyridoxal phosphate binding"/>
    <property type="evidence" value="ECO:0007669"/>
    <property type="project" value="TreeGrafter"/>
</dbReference>
<evidence type="ECO:0000256" key="3">
    <source>
        <dbReference type="ARBA" id="ARBA00022898"/>
    </source>
</evidence>
<evidence type="ECO:0000313" key="9">
    <source>
        <dbReference type="EMBL" id="OIP98739.1"/>
    </source>
</evidence>
<dbReference type="FunFam" id="3.40.640.10:FF:000224">
    <property type="entry name" value="Probable glycine dehydrogenase (decarboxylating) subunit 2"/>
    <property type="match status" value="1"/>
</dbReference>
<keyword evidence="4 6" id="KW-0560">Oxidoreductase</keyword>
<dbReference type="PANTHER" id="PTHR11773:SF1">
    <property type="entry name" value="GLYCINE DEHYDROGENASE (DECARBOXYLATING), MITOCHONDRIAL"/>
    <property type="match status" value="1"/>
</dbReference>
<evidence type="ECO:0000313" key="10">
    <source>
        <dbReference type="Proteomes" id="UP000183245"/>
    </source>
</evidence>
<dbReference type="HAMAP" id="MF_00713">
    <property type="entry name" value="GcvPB"/>
    <property type="match status" value="1"/>
</dbReference>
<reference evidence="9 10" key="1">
    <citation type="journal article" date="2016" name="Environ. Microbiol.">
        <title>Genomic resolution of a cold subsurface aquifer community provides metabolic insights for novel microbes adapted to high CO concentrations.</title>
        <authorList>
            <person name="Probst A.J."/>
            <person name="Castelle C.J."/>
            <person name="Singh A."/>
            <person name="Brown C.T."/>
            <person name="Anantharaman K."/>
            <person name="Sharon I."/>
            <person name="Hug L.A."/>
            <person name="Burstein D."/>
            <person name="Emerson J.B."/>
            <person name="Thomas B.C."/>
            <person name="Banfield J.F."/>
        </authorList>
    </citation>
    <scope>NUCLEOTIDE SEQUENCE [LARGE SCALE GENOMIC DNA]</scope>
    <source>
        <strain evidence="9">CG2_30_54_11</strain>
    </source>
</reference>
<evidence type="ECO:0000256" key="5">
    <source>
        <dbReference type="ARBA" id="ARBA00049026"/>
    </source>
</evidence>
<sequence>MELIFEKSQPGRQATTIPACDVPQKKVSIPATLLRDGVGLPEVAEVDLMRHYTSLSRRNFGVDSGMYPLGSCTMKYNPKVNENAAKLSGFTDIHPYAPEEWTQGNLRMMFELRAYLSEILGMADFTLQPAAGAHGELTGNMVMKKYFEKKGEKRTKMFVPDAAHGTNPASTALSGCEIITVRSNAEGGVDLDHLKELMADDVVGLMLTNPNTVGLFERNIEQVISIVHARGGLCYCDGANTNAFMGVNRPGDLGFDVIQLNLHKSFSTPHGCGGPGSGPVGVAKHLVDFLPYPRVIKTGEKYSFDFDCPDSIGRVKAFYGNFNVMVKAYAYIRSLGAAGLRRASENAVLNANYVMAKLKNHYQVAFDRICMHECVFTGDKQVRESGVHTADIAKRLLDYGYHPPTIYFPSIVSEALMIEPNETESMETLDAFCDTMIKIAGEAKDNPKLLHDAPITTPVSRMDDVKAAREPNICWKC</sequence>
<comment type="catalytic activity">
    <reaction evidence="5 6">
        <text>N(6)-[(R)-lipoyl]-L-lysyl-[glycine-cleavage complex H protein] + glycine + H(+) = N(6)-[(R)-S(8)-aminomethyldihydrolipoyl]-L-lysyl-[glycine-cleavage complex H protein] + CO2</text>
        <dbReference type="Rhea" id="RHEA:24304"/>
        <dbReference type="Rhea" id="RHEA-COMP:10494"/>
        <dbReference type="Rhea" id="RHEA-COMP:10495"/>
        <dbReference type="ChEBI" id="CHEBI:15378"/>
        <dbReference type="ChEBI" id="CHEBI:16526"/>
        <dbReference type="ChEBI" id="CHEBI:57305"/>
        <dbReference type="ChEBI" id="CHEBI:83099"/>
        <dbReference type="ChEBI" id="CHEBI:83143"/>
        <dbReference type="EC" id="1.4.4.2"/>
    </reaction>
</comment>
<evidence type="ECO:0000256" key="2">
    <source>
        <dbReference type="ARBA" id="ARBA00003788"/>
    </source>
</evidence>
<dbReference type="NCBIfam" id="NF003346">
    <property type="entry name" value="PRK04366.1"/>
    <property type="match status" value="1"/>
</dbReference>
<dbReference type="FunFam" id="3.90.1150.10:FF:000014">
    <property type="entry name" value="Probable glycine dehydrogenase (decarboxylating) subunit 2"/>
    <property type="match status" value="1"/>
</dbReference>
<dbReference type="AlphaFoldDB" id="A0A1J5IPW4"/>
<dbReference type="InterPro" id="IPR015421">
    <property type="entry name" value="PyrdxlP-dep_Trfase_major"/>
</dbReference>
<comment type="function">
    <text evidence="2 6">The glycine cleavage system catalyzes the degradation of glycine. The P protein binds the alpha-amino group of glycine through its pyridoxal phosphate cofactor; CO(2) is released and the remaining methylamine moiety is then transferred to the lipoamide cofactor of the H protein.</text>
</comment>
<dbReference type="Gene3D" id="3.90.1150.10">
    <property type="entry name" value="Aspartate Aminotransferase, domain 1"/>
    <property type="match status" value="1"/>
</dbReference>
<comment type="subunit">
    <text evidence="6">The glycine cleavage system is composed of four proteins: P, T, L and H. In this organism, the P 'protein' is a heterodimer of two subunits.</text>
</comment>
<comment type="caution">
    <text evidence="9">The sequence shown here is derived from an EMBL/GenBank/DDBJ whole genome shotgun (WGS) entry which is preliminary data.</text>
</comment>
<feature type="domain" description="Glycine dehydrogenase C-terminal" evidence="8">
    <location>
        <begin position="343"/>
        <end position="445"/>
    </location>
</feature>
<name>A0A1J5IPW4_9BACT</name>
<dbReference type="InterPro" id="IPR020581">
    <property type="entry name" value="GDC_P"/>
</dbReference>
<dbReference type="GO" id="GO:0004375">
    <property type="term" value="F:glycine dehydrogenase (decarboxylating) activity"/>
    <property type="evidence" value="ECO:0007669"/>
    <property type="project" value="UniProtKB-EC"/>
</dbReference>
<evidence type="ECO:0000256" key="1">
    <source>
        <dbReference type="ARBA" id="ARBA00001933"/>
    </source>
</evidence>
<comment type="similarity">
    <text evidence="6">Belongs to the GcvP family. C-terminal subunit subfamily.</text>
</comment>
<dbReference type="GO" id="GO:0005960">
    <property type="term" value="C:glycine cleavage complex"/>
    <property type="evidence" value="ECO:0007669"/>
    <property type="project" value="TreeGrafter"/>
</dbReference>
<dbReference type="Proteomes" id="UP000183245">
    <property type="component" value="Unassembled WGS sequence"/>
</dbReference>
<dbReference type="Gene3D" id="3.40.640.10">
    <property type="entry name" value="Type I PLP-dependent aspartate aminotransferase-like (Major domain)"/>
    <property type="match status" value="1"/>
</dbReference>
<evidence type="ECO:0000259" key="7">
    <source>
        <dbReference type="Pfam" id="PF02347"/>
    </source>
</evidence>
<dbReference type="EC" id="1.4.4.2" evidence="6"/>
<comment type="cofactor">
    <cofactor evidence="1 6">
        <name>pyridoxal 5'-phosphate</name>
        <dbReference type="ChEBI" id="CHEBI:597326"/>
    </cofactor>
</comment>
<dbReference type="EMBL" id="MNZT01000022">
    <property type="protein sequence ID" value="OIP98739.1"/>
    <property type="molecule type" value="Genomic_DNA"/>
</dbReference>
<dbReference type="GO" id="GO:0016594">
    <property type="term" value="F:glycine binding"/>
    <property type="evidence" value="ECO:0007669"/>
    <property type="project" value="TreeGrafter"/>
</dbReference>
<dbReference type="SUPFAM" id="SSF53383">
    <property type="entry name" value="PLP-dependent transferases"/>
    <property type="match status" value="1"/>
</dbReference>
<evidence type="ECO:0000259" key="8">
    <source>
        <dbReference type="Pfam" id="PF21478"/>
    </source>
</evidence>
<dbReference type="GO" id="GO:0005829">
    <property type="term" value="C:cytosol"/>
    <property type="evidence" value="ECO:0007669"/>
    <property type="project" value="TreeGrafter"/>
</dbReference>
<organism evidence="9 10">
    <name type="scientific">Candidatus Wirthbacteria bacterium CG2_30_54_11</name>
    <dbReference type="NCBI Taxonomy" id="1817892"/>
    <lineage>
        <taxon>Bacteria</taxon>
        <taxon>Candidatus Wirthbacteria</taxon>
    </lineage>
</organism>
<dbReference type="InterPro" id="IPR023012">
    <property type="entry name" value="GcvPB"/>
</dbReference>
<dbReference type="Pfam" id="PF02347">
    <property type="entry name" value="GDC-P"/>
    <property type="match status" value="1"/>
</dbReference>
<dbReference type="STRING" id="1817892.AUK40_01170"/>
<dbReference type="Gene3D" id="6.20.440.10">
    <property type="match status" value="1"/>
</dbReference>
<dbReference type="InterPro" id="IPR049316">
    <property type="entry name" value="GDC-P_C"/>
</dbReference>
<evidence type="ECO:0000256" key="6">
    <source>
        <dbReference type="HAMAP-Rule" id="MF_00713"/>
    </source>
</evidence>
<evidence type="ECO:0000256" key="4">
    <source>
        <dbReference type="ARBA" id="ARBA00023002"/>
    </source>
</evidence>
<protein>
    <recommendedName>
        <fullName evidence="6">Probable glycine dehydrogenase (decarboxylating) subunit 2</fullName>
        <ecNumber evidence="6">1.4.4.2</ecNumber>
    </recommendedName>
    <alternativeName>
        <fullName evidence="6">Glycine cleavage system P-protein subunit 2</fullName>
    </alternativeName>
    <alternativeName>
        <fullName evidence="6">Glycine decarboxylase subunit 2</fullName>
    </alternativeName>
    <alternativeName>
        <fullName evidence="6">Glycine dehydrogenase (aminomethyl-transferring) subunit 2</fullName>
    </alternativeName>
</protein>
<dbReference type="PANTHER" id="PTHR11773">
    <property type="entry name" value="GLYCINE DEHYDROGENASE, DECARBOXYLATING"/>
    <property type="match status" value="1"/>
</dbReference>
<keyword evidence="3 6" id="KW-0663">Pyridoxal phosphate</keyword>
<dbReference type="GO" id="GO:0019464">
    <property type="term" value="P:glycine decarboxylation via glycine cleavage system"/>
    <property type="evidence" value="ECO:0007669"/>
    <property type="project" value="UniProtKB-UniRule"/>
</dbReference>
<feature type="modified residue" description="N6-(pyridoxal phosphate)lysine" evidence="6">
    <location>
        <position position="264"/>
    </location>
</feature>
<dbReference type="Pfam" id="PF21478">
    <property type="entry name" value="GcvP2_C"/>
    <property type="match status" value="1"/>
</dbReference>